<dbReference type="AlphaFoldDB" id="A0A6J4K8X0"/>
<gene>
    <name evidence="1" type="ORF">AVDCRST_MAG68-233</name>
</gene>
<evidence type="ECO:0000313" key="1">
    <source>
        <dbReference type="EMBL" id="CAA9298886.1"/>
    </source>
</evidence>
<name>A0A6J4K8X0_9BACT</name>
<organism evidence="1">
    <name type="scientific">uncultured Gemmatimonadota bacterium</name>
    <dbReference type="NCBI Taxonomy" id="203437"/>
    <lineage>
        <taxon>Bacteria</taxon>
        <taxon>Pseudomonadati</taxon>
        <taxon>Gemmatimonadota</taxon>
        <taxon>environmental samples</taxon>
    </lineage>
</organism>
<reference evidence="1" key="1">
    <citation type="submission" date="2020-02" db="EMBL/GenBank/DDBJ databases">
        <authorList>
            <person name="Meier V. D."/>
        </authorList>
    </citation>
    <scope>NUCLEOTIDE SEQUENCE</scope>
    <source>
        <strain evidence="1">AVDCRST_MAG68</strain>
    </source>
</reference>
<sequence>MADLTMAPRTAALPEGYVTRTIQVDGVSMSFTFYMGFASRVTYTPKNGDPILVYQQEGTYYVPNRQAPDAVSTLSIQGGPDGLDVEIEIDDQPLNPPNYRGPVGKIEVKTRKQVPEPRGNGKHYKVLRGANQVEAVNVVPQEQMESGGVYAYQSTDGGTTTATNHAATCPPTC</sequence>
<accession>A0A6J4K8X0</accession>
<proteinExistence type="predicted"/>
<dbReference type="EMBL" id="CADCTW010000018">
    <property type="protein sequence ID" value="CAA9298886.1"/>
    <property type="molecule type" value="Genomic_DNA"/>
</dbReference>
<protein>
    <submittedName>
        <fullName evidence="1">Uncharacterized protein</fullName>
    </submittedName>
</protein>